<evidence type="ECO:0000256" key="1">
    <source>
        <dbReference type="ARBA" id="ARBA00022603"/>
    </source>
</evidence>
<evidence type="ECO:0000259" key="4">
    <source>
        <dbReference type="Pfam" id="PF00891"/>
    </source>
</evidence>
<keyword evidence="7" id="KW-1185">Reference proteome</keyword>
<dbReference type="Pfam" id="PF08100">
    <property type="entry name" value="Dimerisation"/>
    <property type="match status" value="1"/>
</dbReference>
<proteinExistence type="predicted"/>
<dbReference type="InterPro" id="IPR012967">
    <property type="entry name" value="COMT_dimerisation"/>
</dbReference>
<evidence type="ECO:0000259" key="5">
    <source>
        <dbReference type="Pfam" id="PF08100"/>
    </source>
</evidence>
<name>A0ABS1UTW0_9ACTN</name>
<feature type="domain" description="O-methyltransferase C-terminal" evidence="4">
    <location>
        <begin position="144"/>
        <end position="321"/>
    </location>
</feature>
<dbReference type="InterPro" id="IPR036390">
    <property type="entry name" value="WH_DNA-bd_sf"/>
</dbReference>
<protein>
    <submittedName>
        <fullName evidence="6">Class I SAM-dependent methyltransferase</fullName>
    </submittedName>
</protein>
<dbReference type="EMBL" id="JAETXL010000009">
    <property type="protein sequence ID" value="MBL6279264.1"/>
    <property type="molecule type" value="Genomic_DNA"/>
</dbReference>
<dbReference type="Gene3D" id="3.40.50.150">
    <property type="entry name" value="Vaccinia Virus protein VP39"/>
    <property type="match status" value="1"/>
</dbReference>
<evidence type="ECO:0000313" key="6">
    <source>
        <dbReference type="EMBL" id="MBL6279264.1"/>
    </source>
</evidence>
<dbReference type="SUPFAM" id="SSF46785">
    <property type="entry name" value="Winged helix' DNA-binding domain"/>
    <property type="match status" value="1"/>
</dbReference>
<keyword evidence="3" id="KW-0949">S-adenosyl-L-methionine</keyword>
<organism evidence="6 7">
    <name type="scientific">Micromonospora fiedleri</name>
    <dbReference type="NCBI Taxonomy" id="1157498"/>
    <lineage>
        <taxon>Bacteria</taxon>
        <taxon>Bacillati</taxon>
        <taxon>Actinomycetota</taxon>
        <taxon>Actinomycetes</taxon>
        <taxon>Micromonosporales</taxon>
        <taxon>Micromonosporaceae</taxon>
        <taxon>Micromonospora</taxon>
    </lineage>
</organism>
<dbReference type="PIRSF" id="PIRSF005739">
    <property type="entry name" value="O-mtase"/>
    <property type="match status" value="1"/>
</dbReference>
<dbReference type="RefSeq" id="WP_203223593.1">
    <property type="nucleotide sequence ID" value="NZ_JAETXL010000009.1"/>
</dbReference>
<dbReference type="SUPFAM" id="SSF53335">
    <property type="entry name" value="S-adenosyl-L-methionine-dependent methyltransferases"/>
    <property type="match status" value="1"/>
</dbReference>
<dbReference type="InterPro" id="IPR036388">
    <property type="entry name" value="WH-like_DNA-bd_sf"/>
</dbReference>
<keyword evidence="2" id="KW-0808">Transferase</keyword>
<keyword evidence="1 6" id="KW-0489">Methyltransferase</keyword>
<dbReference type="PROSITE" id="PS51683">
    <property type="entry name" value="SAM_OMT_II"/>
    <property type="match status" value="1"/>
</dbReference>
<dbReference type="Proteomes" id="UP000661193">
    <property type="component" value="Unassembled WGS sequence"/>
</dbReference>
<dbReference type="GO" id="GO:0032259">
    <property type="term" value="P:methylation"/>
    <property type="evidence" value="ECO:0007669"/>
    <property type="project" value="UniProtKB-KW"/>
</dbReference>
<dbReference type="Pfam" id="PF00891">
    <property type="entry name" value="Methyltransf_2"/>
    <property type="match status" value="1"/>
</dbReference>
<dbReference type="GO" id="GO:0008168">
    <property type="term" value="F:methyltransferase activity"/>
    <property type="evidence" value="ECO:0007669"/>
    <property type="project" value="UniProtKB-KW"/>
</dbReference>
<evidence type="ECO:0000256" key="3">
    <source>
        <dbReference type="ARBA" id="ARBA00022691"/>
    </source>
</evidence>
<accession>A0ABS1UTW0</accession>
<feature type="domain" description="O-methyltransferase dimerisation" evidence="5">
    <location>
        <begin position="17"/>
        <end position="91"/>
    </location>
</feature>
<dbReference type="InterPro" id="IPR029063">
    <property type="entry name" value="SAM-dependent_MTases_sf"/>
</dbReference>
<reference evidence="6 7" key="1">
    <citation type="submission" date="2021-01" db="EMBL/GenBank/DDBJ databases">
        <title>Genome sequencing of Micromonospora fiedleri MG-37.</title>
        <authorList>
            <person name="Moreland P.E.J."/>
            <person name="Stach J.E.M."/>
        </authorList>
    </citation>
    <scope>NUCLEOTIDE SEQUENCE [LARGE SCALE GENOMIC DNA]</scope>
    <source>
        <strain evidence="6 7">MG-37</strain>
    </source>
</reference>
<dbReference type="InterPro" id="IPR016461">
    <property type="entry name" value="COMT-like"/>
</dbReference>
<dbReference type="InterPro" id="IPR001077">
    <property type="entry name" value="COMT_C"/>
</dbReference>
<gene>
    <name evidence="6" type="ORF">JMF97_24215</name>
</gene>
<evidence type="ECO:0000256" key="2">
    <source>
        <dbReference type="ARBA" id="ARBA00022679"/>
    </source>
</evidence>
<comment type="caution">
    <text evidence="6">The sequence shown here is derived from an EMBL/GenBank/DDBJ whole genome shotgun (WGS) entry which is preliminary data.</text>
</comment>
<sequence>MPATTTPPVTRERLNGLMQAYKSTSLLRTAVELGVFDALADGPATADALATRLGAHPRGMRILLDAMVAISLAGVEDATYRLPPGADQFLVSKSPYYLGDMAKVISSDWEWDALKRLADAVRHGGTVMDEHAETAEYEYWVDFASFASAIATPTARVMTNALQEFAAARPSLRVLDLACGHGIYGYTFAQRHTQATVTSLDWENVVPVAARHAERLGVADRVEYRTGDMFTAPLGGPYDVVMLTNVLHHFSEERGTDLLRRAREALKPDGRLALVGFTTGDGTPAADPAPYLFSILMLVWTSEGEVHSRAAYDRMLTESGFVEPELHSVAHLPLRVLIASPAEASPR</sequence>
<evidence type="ECO:0000313" key="7">
    <source>
        <dbReference type="Proteomes" id="UP000661193"/>
    </source>
</evidence>
<dbReference type="CDD" id="cd02440">
    <property type="entry name" value="AdoMet_MTases"/>
    <property type="match status" value="1"/>
</dbReference>
<dbReference type="PANTHER" id="PTHR11746">
    <property type="entry name" value="O-METHYLTRANSFERASE"/>
    <property type="match status" value="1"/>
</dbReference>
<dbReference type="Gene3D" id="1.10.10.10">
    <property type="entry name" value="Winged helix-like DNA-binding domain superfamily/Winged helix DNA-binding domain"/>
    <property type="match status" value="1"/>
</dbReference>